<dbReference type="InParanoid" id="A0A545AFM3"/>
<evidence type="ECO:0000313" key="3">
    <source>
        <dbReference type="Proteomes" id="UP000317982"/>
    </source>
</evidence>
<comment type="caution">
    <text evidence="2">The sequence shown here is derived from an EMBL/GenBank/DDBJ whole genome shotgun (WGS) entry which is preliminary data.</text>
</comment>
<dbReference type="PANTHER" id="PTHR38588:SF1">
    <property type="entry name" value="BLL0334 PROTEIN"/>
    <property type="match status" value="1"/>
</dbReference>
<reference evidence="2 3" key="1">
    <citation type="submission" date="2019-07" db="EMBL/GenBank/DDBJ databases">
        <title>Cryptosporangium phraense sp. nov., isolated from plant litter.</title>
        <authorList>
            <person name="Suriyachadkun C."/>
        </authorList>
    </citation>
    <scope>NUCLEOTIDE SEQUENCE [LARGE SCALE GENOMIC DNA]</scope>
    <source>
        <strain evidence="2 3">A-T 5661</strain>
    </source>
</reference>
<keyword evidence="1" id="KW-0812">Transmembrane</keyword>
<keyword evidence="1" id="KW-0472">Membrane</keyword>
<keyword evidence="1" id="KW-1133">Transmembrane helix</keyword>
<dbReference type="OrthoDB" id="9787428at2"/>
<name>A0A545AFM3_9ACTN</name>
<protein>
    <submittedName>
        <fullName evidence="2">Carbon monoxide dehydrogenase subunit G</fullName>
    </submittedName>
</protein>
<feature type="transmembrane region" description="Helical" evidence="1">
    <location>
        <begin position="244"/>
        <end position="265"/>
    </location>
</feature>
<dbReference type="AlphaFoldDB" id="A0A545AFM3"/>
<dbReference type="RefSeq" id="WP_142709537.1">
    <property type="nucleotide sequence ID" value="NZ_VIRS01000048.1"/>
</dbReference>
<accession>A0A545AFM3</accession>
<dbReference type="Gene3D" id="3.30.530.20">
    <property type="match status" value="1"/>
</dbReference>
<dbReference type="Pfam" id="PF06240">
    <property type="entry name" value="COXG"/>
    <property type="match status" value="1"/>
</dbReference>
<sequence length="270" mass="25009">MKVNGKATLNAPVERVYAALNDPSVLVRTIPGCQQLEQVGDDAYRMTVTAGVASIKGSYVGDVRLTDQQAPTSFVLRAKGAGAPGTVSADVLVTLEDGSDGTTLLSYAADAVVGGAVGGVGQRVLSGVAKKIAGEFFAAVDSLLNAAESAAAGGEGAVGGGAVGAGDRGVGGGGAVGAGSGAAGGLAGGAPAGAAVGSGAPGSSAVAAGAGSGGTGSGGAGAGPRVFTAPPKAAAGGDIMAGGFFQGAIFGAGIALIGVVVGGLLGRRRS</sequence>
<dbReference type="PANTHER" id="PTHR38588">
    <property type="entry name" value="BLL0334 PROTEIN"/>
    <property type="match status" value="1"/>
</dbReference>
<evidence type="ECO:0000256" key="1">
    <source>
        <dbReference type="SAM" id="Phobius"/>
    </source>
</evidence>
<gene>
    <name evidence="2" type="ORF">FL583_36795</name>
</gene>
<proteinExistence type="predicted"/>
<dbReference type="InterPro" id="IPR023393">
    <property type="entry name" value="START-like_dom_sf"/>
</dbReference>
<dbReference type="Proteomes" id="UP000317982">
    <property type="component" value="Unassembled WGS sequence"/>
</dbReference>
<dbReference type="SUPFAM" id="SSF55961">
    <property type="entry name" value="Bet v1-like"/>
    <property type="match status" value="1"/>
</dbReference>
<dbReference type="InterPro" id="IPR010419">
    <property type="entry name" value="CO_DH_gsu"/>
</dbReference>
<evidence type="ECO:0000313" key="2">
    <source>
        <dbReference type="EMBL" id="TQS40081.1"/>
    </source>
</evidence>
<keyword evidence="3" id="KW-1185">Reference proteome</keyword>
<organism evidence="2 3">
    <name type="scientific">Cryptosporangium phraense</name>
    <dbReference type="NCBI Taxonomy" id="2593070"/>
    <lineage>
        <taxon>Bacteria</taxon>
        <taxon>Bacillati</taxon>
        <taxon>Actinomycetota</taxon>
        <taxon>Actinomycetes</taxon>
        <taxon>Cryptosporangiales</taxon>
        <taxon>Cryptosporangiaceae</taxon>
        <taxon>Cryptosporangium</taxon>
    </lineage>
</organism>
<dbReference type="EMBL" id="VIRS01000048">
    <property type="protein sequence ID" value="TQS40081.1"/>
    <property type="molecule type" value="Genomic_DNA"/>
</dbReference>
<dbReference type="CDD" id="cd05018">
    <property type="entry name" value="CoxG"/>
    <property type="match status" value="1"/>
</dbReference>